<dbReference type="NCBIfam" id="TIGR03725">
    <property type="entry name" value="T6A_YeaZ"/>
    <property type="match status" value="1"/>
</dbReference>
<dbReference type="GO" id="GO:0002949">
    <property type="term" value="P:tRNA threonylcarbamoyladenosine modification"/>
    <property type="evidence" value="ECO:0007669"/>
    <property type="project" value="InterPro"/>
</dbReference>
<keyword evidence="5" id="KW-1185">Reference proteome</keyword>
<evidence type="ECO:0000313" key="5">
    <source>
        <dbReference type="Proteomes" id="UP000677234"/>
    </source>
</evidence>
<dbReference type="EMBL" id="CP066308">
    <property type="protein sequence ID" value="QQE74889.1"/>
    <property type="molecule type" value="Genomic_DNA"/>
</dbReference>
<organism evidence="2 4">
    <name type="scientific">Brevibacillus composti</name>
    <dbReference type="NCBI Taxonomy" id="2796470"/>
    <lineage>
        <taxon>Bacteria</taxon>
        <taxon>Bacillati</taxon>
        <taxon>Bacillota</taxon>
        <taxon>Bacilli</taxon>
        <taxon>Bacillales</taxon>
        <taxon>Paenibacillaceae</taxon>
        <taxon>Brevibacillus</taxon>
    </lineage>
</organism>
<dbReference type="KEGG" id="bcop:JD108_02600"/>
<keyword evidence="2" id="KW-0808">Transferase</keyword>
<dbReference type="GO" id="GO:0061711">
    <property type="term" value="F:tRNA N(6)-L-threonylcarbamoyladenine synthase activity"/>
    <property type="evidence" value="ECO:0007669"/>
    <property type="project" value="UniProtKB-EC"/>
</dbReference>
<dbReference type="InterPro" id="IPR022496">
    <property type="entry name" value="T6A_TsaB"/>
</dbReference>
<dbReference type="AlphaFoldDB" id="A0A7T5ELM1"/>
<feature type="domain" description="Gcp-like" evidence="1">
    <location>
        <begin position="23"/>
        <end position="231"/>
    </location>
</feature>
<dbReference type="PANTHER" id="PTHR11735:SF11">
    <property type="entry name" value="TRNA THREONYLCARBAMOYLADENOSINE BIOSYNTHESIS PROTEIN TSAB"/>
    <property type="match status" value="1"/>
</dbReference>
<dbReference type="InterPro" id="IPR043129">
    <property type="entry name" value="ATPase_NBD"/>
</dbReference>
<dbReference type="Pfam" id="PF00814">
    <property type="entry name" value="TsaD"/>
    <property type="match status" value="1"/>
</dbReference>
<sequence>MRVLAIDTSNLVLSVAVVEEGRVLAEMTTNQQKNHSVRLMDAISLLMDETNTLPEQLTGIGVAKGPGSYTGVRIGVAAAKSMAWSLQIPVIGVSSLEAVAMNALGAPGLIVPLFDARRGQVYTAAYRSAGIQRVTAEAAERLVLLRDWCALLGQQPGKETILFMGEDLGLHREAIRTELGERAVFAPASCNHPRAAHIGLAALRRLAEGEAGHPHELVPEYLQLAEAEAKWLAQNAACPEKE</sequence>
<proteinExistence type="predicted"/>
<evidence type="ECO:0000313" key="4">
    <source>
        <dbReference type="Proteomes" id="UP000595847"/>
    </source>
</evidence>
<reference evidence="2 4" key="1">
    <citation type="submission" date="2020-12" db="EMBL/GenBank/DDBJ databases">
        <title>strain FJAT-54423T represents a novel species of the genus Brevibacillus.</title>
        <authorList>
            <person name="Tang R."/>
        </authorList>
    </citation>
    <scope>NUCLEOTIDE SEQUENCE [LARGE SCALE GENOMIC DNA]</scope>
    <source>
        <strain evidence="2 4">FJAT-54423</strain>
    </source>
</reference>
<accession>A0A7T5ELM1</accession>
<gene>
    <name evidence="2" type="primary">tsaB</name>
    <name evidence="2" type="ORF">JD108_02600</name>
    <name evidence="3" type="ORF">KDJ56_02600</name>
</gene>
<dbReference type="GO" id="GO:0005829">
    <property type="term" value="C:cytosol"/>
    <property type="evidence" value="ECO:0007669"/>
    <property type="project" value="TreeGrafter"/>
</dbReference>
<dbReference type="RefSeq" id="WP_198828457.1">
    <property type="nucleotide sequence ID" value="NZ_CP066308.1"/>
</dbReference>
<reference evidence="3" key="2">
    <citation type="submission" date="2021-04" db="EMBL/GenBank/DDBJ databases">
        <title>Brevibacillus composti FJAT-54423, complete genome.</title>
        <authorList>
            <person name="Tang R."/>
        </authorList>
    </citation>
    <scope>NUCLEOTIDE SEQUENCE</scope>
    <source>
        <strain evidence="3">FJAT-54424</strain>
    </source>
</reference>
<dbReference type="SUPFAM" id="SSF53067">
    <property type="entry name" value="Actin-like ATPase domain"/>
    <property type="match status" value="2"/>
</dbReference>
<dbReference type="Proteomes" id="UP000595847">
    <property type="component" value="Chromosome"/>
</dbReference>
<dbReference type="EMBL" id="CP073708">
    <property type="protein sequence ID" value="QUO41973.1"/>
    <property type="molecule type" value="Genomic_DNA"/>
</dbReference>
<evidence type="ECO:0000313" key="2">
    <source>
        <dbReference type="EMBL" id="QQE74889.1"/>
    </source>
</evidence>
<dbReference type="InterPro" id="IPR000905">
    <property type="entry name" value="Gcp-like_dom"/>
</dbReference>
<protein>
    <submittedName>
        <fullName evidence="2">tRNA (Adenosine(37)-N6)-threonylcarbamoyltransferase complex dimerization subunit type 1 TsaB</fullName>
        <ecNumber evidence="3">2.3.1.234</ecNumber>
    </submittedName>
</protein>
<name>A0A7T5ELM1_9BACL</name>
<dbReference type="EC" id="2.3.1.234" evidence="3"/>
<evidence type="ECO:0000259" key="1">
    <source>
        <dbReference type="Pfam" id="PF00814"/>
    </source>
</evidence>
<evidence type="ECO:0000313" key="3">
    <source>
        <dbReference type="EMBL" id="QUO41973.1"/>
    </source>
</evidence>
<keyword evidence="3" id="KW-0012">Acyltransferase</keyword>
<dbReference type="Proteomes" id="UP000677234">
    <property type="component" value="Chromosome"/>
</dbReference>
<dbReference type="PANTHER" id="PTHR11735">
    <property type="entry name" value="TRNA N6-ADENOSINE THREONYLCARBAMOYLTRANSFERASE"/>
    <property type="match status" value="1"/>
</dbReference>
<dbReference type="CDD" id="cd24032">
    <property type="entry name" value="ASKHA_NBD_TsaB"/>
    <property type="match status" value="1"/>
</dbReference>
<dbReference type="Gene3D" id="3.30.420.40">
    <property type="match status" value="2"/>
</dbReference>